<dbReference type="EMBL" id="JYDQ01003466">
    <property type="protein sequence ID" value="KRY02772.1"/>
    <property type="molecule type" value="Genomic_DNA"/>
</dbReference>
<accession>A0A0V0YQY1</accession>
<evidence type="ECO:0000313" key="3">
    <source>
        <dbReference type="Proteomes" id="UP000054783"/>
    </source>
</evidence>
<name>A0A0V0YQY1_9BILA</name>
<protein>
    <submittedName>
        <fullName evidence="2">Uncharacterized protein</fullName>
    </submittedName>
</protein>
<gene>
    <name evidence="2" type="ORF">T12_7057</name>
</gene>
<evidence type="ECO:0000313" key="2">
    <source>
        <dbReference type="EMBL" id="KRY02772.1"/>
    </source>
</evidence>
<dbReference type="AlphaFoldDB" id="A0A0V0YQY1"/>
<keyword evidence="3" id="KW-1185">Reference proteome</keyword>
<comment type="caution">
    <text evidence="2">The sequence shown here is derived from an EMBL/GenBank/DDBJ whole genome shotgun (WGS) entry which is preliminary data.</text>
</comment>
<evidence type="ECO:0000256" key="1">
    <source>
        <dbReference type="SAM" id="MobiDB-lite"/>
    </source>
</evidence>
<proteinExistence type="predicted"/>
<feature type="non-terminal residue" evidence="2">
    <location>
        <position position="1"/>
    </location>
</feature>
<sequence>LEGVLGCKEKGVSGYAVNRWSIKRPPNGTKLDRQSTGSKPRLLGKSRSNPESLTPAHNERQKGDAGGHRSAGLQNEQGRKCSDA</sequence>
<reference evidence="2 3" key="1">
    <citation type="submission" date="2015-01" db="EMBL/GenBank/DDBJ databases">
        <title>Evolution of Trichinella species and genotypes.</title>
        <authorList>
            <person name="Korhonen P.K."/>
            <person name="Edoardo P."/>
            <person name="Giuseppe L.R."/>
            <person name="Gasser R.B."/>
        </authorList>
    </citation>
    <scope>NUCLEOTIDE SEQUENCE [LARGE SCALE GENOMIC DNA]</scope>
    <source>
        <strain evidence="2">ISS2496</strain>
    </source>
</reference>
<feature type="compositionally biased region" description="Basic and acidic residues" evidence="1">
    <location>
        <begin position="57"/>
        <end position="67"/>
    </location>
</feature>
<dbReference type="Proteomes" id="UP000054783">
    <property type="component" value="Unassembled WGS sequence"/>
</dbReference>
<feature type="region of interest" description="Disordered" evidence="1">
    <location>
        <begin position="20"/>
        <end position="84"/>
    </location>
</feature>
<organism evidence="2 3">
    <name type="scientific">Trichinella patagoniensis</name>
    <dbReference type="NCBI Taxonomy" id="990121"/>
    <lineage>
        <taxon>Eukaryota</taxon>
        <taxon>Metazoa</taxon>
        <taxon>Ecdysozoa</taxon>
        <taxon>Nematoda</taxon>
        <taxon>Enoplea</taxon>
        <taxon>Dorylaimia</taxon>
        <taxon>Trichinellida</taxon>
        <taxon>Trichinellidae</taxon>
        <taxon>Trichinella</taxon>
    </lineage>
</organism>